<sequence length="335" mass="34571">MLTKGFAMAAVMLAALPAGAQTAKPYDRLFVFGDSLVDAGNAQAGRAASGGEDPAPAAQGYYQGRFSNGLTYADWLSRGVEGQVTTASAYGGRNFSVGGAQAREVAGDASPSFAEQVASFRTSGQQFTADSLVLVTLGGNDIRSELAKLGANPRYVPDFAPTLTAMSEGLTSLYTLGARNFVITGLPDVGQIPVVTQFNSDALEAAGRQMSLGLNTAFDGLTDQFAERTGANFIFFDFFAYQARIYADPTAAGLPAGLNTTDACLGTTAAPACTNYTYFDGVHPTRGIHQALGSGIAGQLGVNGVPEPATWALMILGFGAVGGAMRRRGRAPATA</sequence>
<dbReference type="Pfam" id="PF07589">
    <property type="entry name" value="PEP-CTERM"/>
    <property type="match status" value="1"/>
</dbReference>
<dbReference type="PANTHER" id="PTHR45648:SF22">
    <property type="entry name" value="GDSL LIPASE_ACYLHYDROLASE FAMILY PROTEIN (AFU_ORTHOLOGUE AFUA_4G14700)"/>
    <property type="match status" value="1"/>
</dbReference>
<evidence type="ECO:0000313" key="5">
    <source>
        <dbReference type="Proteomes" id="UP000732399"/>
    </source>
</evidence>
<comment type="caution">
    <text evidence="4">The sequence shown here is derived from an EMBL/GenBank/DDBJ whole genome shotgun (WGS) entry which is preliminary data.</text>
</comment>
<dbReference type="PROSITE" id="PS01098">
    <property type="entry name" value="LIPASE_GDSL_SER"/>
    <property type="match status" value="1"/>
</dbReference>
<feature type="signal peptide" evidence="2">
    <location>
        <begin position="1"/>
        <end position="20"/>
    </location>
</feature>
<dbReference type="InterPro" id="IPR036514">
    <property type="entry name" value="SGNH_hydro_sf"/>
</dbReference>
<accession>A0ABX1CM99</accession>
<protein>
    <submittedName>
        <fullName evidence="4">PEPxxWA-CTERM sorting domain-containing protein</fullName>
    </submittedName>
</protein>
<feature type="domain" description="Ice-binding protein C-terminal" evidence="3">
    <location>
        <begin position="305"/>
        <end position="328"/>
    </location>
</feature>
<dbReference type="NCBIfam" id="TIGR02595">
    <property type="entry name" value="PEP_CTERM"/>
    <property type="match status" value="1"/>
</dbReference>
<keyword evidence="5" id="KW-1185">Reference proteome</keyword>
<evidence type="ECO:0000313" key="4">
    <source>
        <dbReference type="EMBL" id="NJR79063.1"/>
    </source>
</evidence>
<feature type="chain" id="PRO_5045696577" evidence="2">
    <location>
        <begin position="21"/>
        <end position="335"/>
    </location>
</feature>
<evidence type="ECO:0000256" key="2">
    <source>
        <dbReference type="SAM" id="SignalP"/>
    </source>
</evidence>
<dbReference type="SUPFAM" id="SSF52266">
    <property type="entry name" value="SGNH hydrolase"/>
    <property type="match status" value="1"/>
</dbReference>
<dbReference type="PANTHER" id="PTHR45648">
    <property type="entry name" value="GDSL LIPASE/ACYLHYDROLASE FAMILY PROTEIN (AFU_ORTHOLOGUE AFUA_4G14700)"/>
    <property type="match status" value="1"/>
</dbReference>
<name>A0ABX1CM99_9SPHN</name>
<dbReference type="Proteomes" id="UP000732399">
    <property type="component" value="Unassembled WGS sequence"/>
</dbReference>
<proteinExistence type="predicted"/>
<organism evidence="4 5">
    <name type="scientific">Sphingomonas corticis</name>
    <dbReference type="NCBI Taxonomy" id="2722791"/>
    <lineage>
        <taxon>Bacteria</taxon>
        <taxon>Pseudomonadati</taxon>
        <taxon>Pseudomonadota</taxon>
        <taxon>Alphaproteobacteria</taxon>
        <taxon>Sphingomonadales</taxon>
        <taxon>Sphingomonadaceae</taxon>
        <taxon>Sphingomonas</taxon>
    </lineage>
</organism>
<gene>
    <name evidence="4" type="ORF">HBH26_10730</name>
</gene>
<dbReference type="Pfam" id="PF00657">
    <property type="entry name" value="Lipase_GDSL"/>
    <property type="match status" value="1"/>
</dbReference>
<evidence type="ECO:0000259" key="3">
    <source>
        <dbReference type="Pfam" id="PF07589"/>
    </source>
</evidence>
<dbReference type="Gene3D" id="3.40.50.1110">
    <property type="entry name" value="SGNH hydrolase"/>
    <property type="match status" value="1"/>
</dbReference>
<dbReference type="EMBL" id="JAAVJH010000005">
    <property type="protein sequence ID" value="NJR79063.1"/>
    <property type="molecule type" value="Genomic_DNA"/>
</dbReference>
<dbReference type="InterPro" id="IPR001087">
    <property type="entry name" value="GDSL"/>
</dbReference>
<dbReference type="InterPro" id="IPR008265">
    <property type="entry name" value="Lipase_GDSL_AS"/>
</dbReference>
<dbReference type="InterPro" id="IPR013424">
    <property type="entry name" value="Ice-binding_C"/>
</dbReference>
<evidence type="ECO:0000256" key="1">
    <source>
        <dbReference type="ARBA" id="ARBA00022801"/>
    </source>
</evidence>
<dbReference type="CDD" id="cd01846">
    <property type="entry name" value="fatty_acyltransferase_like"/>
    <property type="match status" value="1"/>
</dbReference>
<keyword evidence="2" id="KW-0732">Signal</keyword>
<dbReference type="NCBIfam" id="NF035944">
    <property type="entry name" value="PEPxxWA-CTERM"/>
    <property type="match status" value="1"/>
</dbReference>
<dbReference type="InterPro" id="IPR051058">
    <property type="entry name" value="GDSL_Est/Lipase"/>
</dbReference>
<reference evidence="4 5" key="1">
    <citation type="submission" date="2020-03" db="EMBL/GenBank/DDBJ databases">
        <authorList>
            <person name="Wang L."/>
            <person name="He N."/>
            <person name="Li Y."/>
            <person name="Fang Y."/>
            <person name="Zhang F."/>
        </authorList>
    </citation>
    <scope>NUCLEOTIDE SEQUENCE [LARGE SCALE GENOMIC DNA]</scope>
    <source>
        <strain evidence="4 5">36D10-4-7</strain>
    </source>
</reference>
<keyword evidence="1" id="KW-0378">Hydrolase</keyword>